<dbReference type="InterPro" id="IPR000683">
    <property type="entry name" value="Gfo/Idh/MocA-like_OxRdtase_N"/>
</dbReference>
<sequence length="318" mass="36236">MLKEKIKVGLIGMGAVGERILRQFRQHEEFEIAALCDRKAERLDKFKTELPDAVIHTNHSDLLRDETIKLIYLGVPPKWHHSISMEIIKSGKHLLCEKPLANSIEEAKEMFEAAENAGIIHAMNFPMAYSPAFKEFRKKIQNGELGEIKKVELHLQFTQWPREWQQNDWISSREQGGFIREVAPHFIHMIQDTFGELLNIRSFVEYPDNEHQCETSFTASLKLPGGIPVLLNGIAGIGQKEHLSFKVFGDKGTLDMQNWSVLVQSTSENSGEILRLDEPENSLPAELLKAIRGDHAILVSFKEGYQVQKELEKILLSS</sequence>
<dbReference type="InterPro" id="IPR004104">
    <property type="entry name" value="Gfo/Idh/MocA-like_OxRdtase_C"/>
</dbReference>
<proteinExistence type="inferred from homology"/>
<dbReference type="AlphaFoldDB" id="A0A366JQD1"/>
<dbReference type="PANTHER" id="PTHR43249">
    <property type="entry name" value="UDP-N-ACETYL-2-AMINO-2-DEOXY-D-GLUCURONATE OXIDASE"/>
    <property type="match status" value="1"/>
</dbReference>
<dbReference type="GO" id="GO:0000166">
    <property type="term" value="F:nucleotide binding"/>
    <property type="evidence" value="ECO:0007669"/>
    <property type="project" value="InterPro"/>
</dbReference>
<dbReference type="Pfam" id="PF02894">
    <property type="entry name" value="GFO_IDH_MocA_C"/>
    <property type="match status" value="1"/>
</dbReference>
<gene>
    <name evidence="4" type="ORF">DFO70_10913</name>
</gene>
<dbReference type="InterPro" id="IPR052515">
    <property type="entry name" value="Gfo/Idh/MocA_Oxidoreductase"/>
</dbReference>
<organism evidence="4 5">
    <name type="scientific">Cytobacillus firmus</name>
    <name type="common">Bacillus firmus</name>
    <dbReference type="NCBI Taxonomy" id="1399"/>
    <lineage>
        <taxon>Bacteria</taxon>
        <taxon>Bacillati</taxon>
        <taxon>Bacillota</taxon>
        <taxon>Bacilli</taxon>
        <taxon>Bacillales</taxon>
        <taxon>Bacillaceae</taxon>
        <taxon>Cytobacillus</taxon>
    </lineage>
</organism>
<accession>A0A366JQD1</accession>
<feature type="domain" description="Gfo/Idh/MocA-like oxidoreductase C-terminal" evidence="3">
    <location>
        <begin position="137"/>
        <end position="288"/>
    </location>
</feature>
<dbReference type="STRING" id="1399.VL14_12830"/>
<feature type="domain" description="Gfo/Idh/MocA-like oxidoreductase N-terminal" evidence="2">
    <location>
        <begin position="6"/>
        <end position="123"/>
    </location>
</feature>
<dbReference type="SUPFAM" id="SSF55347">
    <property type="entry name" value="Glyceraldehyde-3-phosphate dehydrogenase-like, C-terminal domain"/>
    <property type="match status" value="1"/>
</dbReference>
<dbReference type="RefSeq" id="WP_113883876.1">
    <property type="nucleotide sequence ID" value="NZ_QNSF01000009.1"/>
</dbReference>
<dbReference type="Pfam" id="PF01408">
    <property type="entry name" value="GFO_IDH_MocA"/>
    <property type="match status" value="1"/>
</dbReference>
<dbReference type="PANTHER" id="PTHR43249:SF1">
    <property type="entry name" value="D-GLUCOSIDE 3-DEHYDROGENASE"/>
    <property type="match status" value="1"/>
</dbReference>
<protein>
    <submittedName>
        <fullName evidence="4">Putative dehydrogenase</fullName>
    </submittedName>
</protein>
<evidence type="ECO:0000313" key="5">
    <source>
        <dbReference type="Proteomes" id="UP000252731"/>
    </source>
</evidence>
<reference evidence="4 5" key="1">
    <citation type="submission" date="2018-06" db="EMBL/GenBank/DDBJ databases">
        <title>Freshwater and sediment microbial communities from various areas in North America, analyzing microbe dynamics in response to fracking.</title>
        <authorList>
            <person name="Lamendella R."/>
        </authorList>
    </citation>
    <scope>NUCLEOTIDE SEQUENCE [LARGE SCALE GENOMIC DNA]</scope>
    <source>
        <strain evidence="4 5">14_TX</strain>
    </source>
</reference>
<name>A0A366JQD1_CYTFI</name>
<dbReference type="Gene3D" id="3.30.360.10">
    <property type="entry name" value="Dihydrodipicolinate Reductase, domain 2"/>
    <property type="match status" value="1"/>
</dbReference>
<dbReference type="InterPro" id="IPR036291">
    <property type="entry name" value="NAD(P)-bd_dom_sf"/>
</dbReference>
<evidence type="ECO:0000313" key="4">
    <source>
        <dbReference type="EMBL" id="RBP90508.1"/>
    </source>
</evidence>
<evidence type="ECO:0000259" key="2">
    <source>
        <dbReference type="Pfam" id="PF01408"/>
    </source>
</evidence>
<dbReference type="Gene3D" id="3.40.50.720">
    <property type="entry name" value="NAD(P)-binding Rossmann-like Domain"/>
    <property type="match status" value="1"/>
</dbReference>
<comment type="caution">
    <text evidence="4">The sequence shown here is derived from an EMBL/GenBank/DDBJ whole genome shotgun (WGS) entry which is preliminary data.</text>
</comment>
<evidence type="ECO:0000256" key="1">
    <source>
        <dbReference type="ARBA" id="ARBA00010928"/>
    </source>
</evidence>
<comment type="similarity">
    <text evidence="1">Belongs to the Gfo/Idh/MocA family.</text>
</comment>
<dbReference type="Proteomes" id="UP000252731">
    <property type="component" value="Unassembled WGS sequence"/>
</dbReference>
<keyword evidence="5" id="KW-1185">Reference proteome</keyword>
<evidence type="ECO:0000259" key="3">
    <source>
        <dbReference type="Pfam" id="PF02894"/>
    </source>
</evidence>
<dbReference type="EMBL" id="QNSF01000009">
    <property type="protein sequence ID" value="RBP90508.1"/>
    <property type="molecule type" value="Genomic_DNA"/>
</dbReference>
<dbReference type="SUPFAM" id="SSF51735">
    <property type="entry name" value="NAD(P)-binding Rossmann-fold domains"/>
    <property type="match status" value="1"/>
</dbReference>
<dbReference type="OrthoDB" id="9815825at2"/>